<reference evidence="1" key="1">
    <citation type="submission" date="2014-09" db="EMBL/GenBank/DDBJ databases">
        <authorList>
            <person name="Magalhaes I.L.F."/>
            <person name="Oliveira U."/>
            <person name="Santos F.R."/>
            <person name="Vidigal T.H.D.A."/>
            <person name="Brescovit A.D."/>
            <person name="Santos A.J."/>
        </authorList>
    </citation>
    <scope>NUCLEOTIDE SEQUENCE</scope>
    <source>
        <tissue evidence="1">Shoot tissue taken approximately 20 cm above the soil surface</tissue>
    </source>
</reference>
<name>A0A0A9A8U7_ARUDO</name>
<accession>A0A0A9A8U7</accession>
<reference evidence="1" key="2">
    <citation type="journal article" date="2015" name="Data Brief">
        <title>Shoot transcriptome of the giant reed, Arundo donax.</title>
        <authorList>
            <person name="Barrero R.A."/>
            <person name="Guerrero F.D."/>
            <person name="Moolhuijzen P."/>
            <person name="Goolsby J.A."/>
            <person name="Tidwell J."/>
            <person name="Bellgard S.E."/>
            <person name="Bellgard M.I."/>
        </authorList>
    </citation>
    <scope>NUCLEOTIDE SEQUENCE</scope>
    <source>
        <tissue evidence="1">Shoot tissue taken approximately 20 cm above the soil surface</tissue>
    </source>
</reference>
<proteinExistence type="predicted"/>
<sequence length="19" mass="2040">MQCRVLLTIGLPLPPSGPF</sequence>
<protein>
    <submittedName>
        <fullName evidence="1">Uncharacterized protein</fullName>
    </submittedName>
</protein>
<dbReference type="EMBL" id="GBRH01251522">
    <property type="protein sequence ID" value="JAD46373.1"/>
    <property type="molecule type" value="Transcribed_RNA"/>
</dbReference>
<organism evidence="1">
    <name type="scientific">Arundo donax</name>
    <name type="common">Giant reed</name>
    <name type="synonym">Donax arundinaceus</name>
    <dbReference type="NCBI Taxonomy" id="35708"/>
    <lineage>
        <taxon>Eukaryota</taxon>
        <taxon>Viridiplantae</taxon>
        <taxon>Streptophyta</taxon>
        <taxon>Embryophyta</taxon>
        <taxon>Tracheophyta</taxon>
        <taxon>Spermatophyta</taxon>
        <taxon>Magnoliopsida</taxon>
        <taxon>Liliopsida</taxon>
        <taxon>Poales</taxon>
        <taxon>Poaceae</taxon>
        <taxon>PACMAD clade</taxon>
        <taxon>Arundinoideae</taxon>
        <taxon>Arundineae</taxon>
        <taxon>Arundo</taxon>
    </lineage>
</organism>
<dbReference type="AlphaFoldDB" id="A0A0A9A8U7"/>
<evidence type="ECO:0000313" key="1">
    <source>
        <dbReference type="EMBL" id="JAD46373.1"/>
    </source>
</evidence>